<keyword evidence="4" id="KW-1185">Reference proteome</keyword>
<dbReference type="STRING" id="1229783.C273_00730"/>
<sequence length="131" mass="14866">MAELGQILKSKRENLGMTLHEIADKTGIQGDTLRSIENNDFKSVASSKYVKGFIHKYASAVNIDGNRLIEQHRDELPRTKYSAEKALEKFSNDKTVPTYRKNNKDIYQLSTLVSSFVIITAVIWVIMALVF</sequence>
<dbReference type="PATRIC" id="fig|1229783.3.peg.149"/>
<dbReference type="CDD" id="cd00093">
    <property type="entry name" value="HTH_XRE"/>
    <property type="match status" value="1"/>
</dbReference>
<feature type="transmembrane region" description="Helical" evidence="1">
    <location>
        <begin position="109"/>
        <end position="130"/>
    </location>
</feature>
<protein>
    <recommendedName>
        <fullName evidence="2">HTH cro/C1-type domain-containing protein</fullName>
    </recommendedName>
</protein>
<dbReference type="Proteomes" id="UP000009885">
    <property type="component" value="Unassembled WGS sequence"/>
</dbReference>
<name>K9AWM6_9STAP</name>
<feature type="domain" description="HTH cro/C1-type" evidence="2">
    <location>
        <begin position="8"/>
        <end position="39"/>
    </location>
</feature>
<dbReference type="eggNOG" id="COG1426">
    <property type="taxonomic scope" value="Bacteria"/>
</dbReference>
<dbReference type="Pfam" id="PF13413">
    <property type="entry name" value="HTH_25"/>
    <property type="match status" value="1"/>
</dbReference>
<dbReference type="PANTHER" id="PTHR34475">
    <property type="match status" value="1"/>
</dbReference>
<dbReference type="GO" id="GO:0003677">
    <property type="term" value="F:DNA binding"/>
    <property type="evidence" value="ECO:0007669"/>
    <property type="project" value="InterPro"/>
</dbReference>
<dbReference type="PROSITE" id="PS50943">
    <property type="entry name" value="HTH_CROC1"/>
    <property type="match status" value="1"/>
</dbReference>
<gene>
    <name evidence="3" type="ORF">C273_00730</name>
</gene>
<evidence type="ECO:0000313" key="3">
    <source>
        <dbReference type="EMBL" id="EKU50501.1"/>
    </source>
</evidence>
<proteinExistence type="predicted"/>
<keyword evidence="1" id="KW-1133">Transmembrane helix</keyword>
<dbReference type="AlphaFoldDB" id="K9AWM6"/>
<comment type="caution">
    <text evidence="3">The sequence shown here is derived from an EMBL/GenBank/DDBJ whole genome shotgun (WGS) entry which is preliminary data.</text>
</comment>
<keyword evidence="1" id="KW-0812">Transmembrane</keyword>
<dbReference type="OrthoDB" id="9797543at2"/>
<organism evidence="3 4">
    <name type="scientific">Staphylococcus massiliensis S46</name>
    <dbReference type="NCBI Taxonomy" id="1229783"/>
    <lineage>
        <taxon>Bacteria</taxon>
        <taxon>Bacillati</taxon>
        <taxon>Bacillota</taxon>
        <taxon>Bacilli</taxon>
        <taxon>Bacillales</taxon>
        <taxon>Staphylococcaceae</taxon>
        <taxon>Staphylococcus</taxon>
    </lineage>
</organism>
<evidence type="ECO:0000313" key="4">
    <source>
        <dbReference type="Proteomes" id="UP000009885"/>
    </source>
</evidence>
<dbReference type="InterPro" id="IPR001387">
    <property type="entry name" value="Cro/C1-type_HTH"/>
</dbReference>
<dbReference type="SUPFAM" id="SSF47413">
    <property type="entry name" value="lambda repressor-like DNA-binding domains"/>
    <property type="match status" value="1"/>
</dbReference>
<dbReference type="RefSeq" id="WP_009381773.1">
    <property type="nucleotide sequence ID" value="NZ_AMSQ01000001.1"/>
</dbReference>
<reference evidence="3 4" key="1">
    <citation type="journal article" date="2013" name="Genome Announc.">
        <title>Genome Sequence of Staphylococcus massiliensis Strain S46, Isolated from the Surface of Healthy Human Skin.</title>
        <authorList>
            <person name="Srivastav R."/>
            <person name="Singh A."/>
            <person name="Jangir P.K."/>
            <person name="Kumari C."/>
            <person name="Muduli S."/>
            <person name="Sharma R."/>
        </authorList>
    </citation>
    <scope>NUCLEOTIDE SEQUENCE [LARGE SCALE GENOMIC DNA]</scope>
    <source>
        <strain evidence="3 4">S46</strain>
    </source>
</reference>
<dbReference type="InterPro" id="IPR010982">
    <property type="entry name" value="Lambda_DNA-bd_dom_sf"/>
</dbReference>
<keyword evidence="1" id="KW-0472">Membrane</keyword>
<evidence type="ECO:0000259" key="2">
    <source>
        <dbReference type="PROSITE" id="PS50943"/>
    </source>
</evidence>
<dbReference type="EMBL" id="AMSQ01000001">
    <property type="protein sequence ID" value="EKU50501.1"/>
    <property type="molecule type" value="Genomic_DNA"/>
</dbReference>
<dbReference type="InterPro" id="IPR050400">
    <property type="entry name" value="Bact_Cytoskel_RodZ"/>
</dbReference>
<dbReference type="PANTHER" id="PTHR34475:SF1">
    <property type="entry name" value="CYTOSKELETON PROTEIN RODZ"/>
    <property type="match status" value="1"/>
</dbReference>
<accession>K9AWM6</accession>
<dbReference type="Gene3D" id="1.10.260.40">
    <property type="entry name" value="lambda repressor-like DNA-binding domains"/>
    <property type="match status" value="1"/>
</dbReference>
<evidence type="ECO:0000256" key="1">
    <source>
        <dbReference type="SAM" id="Phobius"/>
    </source>
</evidence>